<dbReference type="EMBL" id="JBJQOH010000003">
    <property type="protein sequence ID" value="KAL3691886.1"/>
    <property type="molecule type" value="Genomic_DNA"/>
</dbReference>
<comment type="caution">
    <text evidence="2">The sequence shown here is derived from an EMBL/GenBank/DDBJ whole genome shotgun (WGS) entry which is preliminary data.</text>
</comment>
<dbReference type="Proteomes" id="UP001633002">
    <property type="component" value="Unassembled WGS sequence"/>
</dbReference>
<protein>
    <recommendedName>
        <fullName evidence="4">Rhodopsin</fullName>
    </recommendedName>
</protein>
<sequence>MAYYDDGKQPPVGVPPPQGYGAPGYQQGYPPQGYPPQGYPPQGYAPQGYQPGYPQQQTMYPPPQGQGQYQDRRDNGPSFAEGWYVKLFCLGVKFILPHSVVAVYATCFSSGTT</sequence>
<dbReference type="PRINTS" id="PR00239">
    <property type="entry name" value="RHODOPSNTAIL"/>
</dbReference>
<evidence type="ECO:0008006" key="4">
    <source>
        <dbReference type="Google" id="ProtNLM"/>
    </source>
</evidence>
<dbReference type="AlphaFoldDB" id="A0ABD3HP58"/>
<evidence type="ECO:0000313" key="2">
    <source>
        <dbReference type="EMBL" id="KAL3691886.1"/>
    </source>
</evidence>
<evidence type="ECO:0000256" key="1">
    <source>
        <dbReference type="SAM" id="MobiDB-lite"/>
    </source>
</evidence>
<feature type="region of interest" description="Disordered" evidence="1">
    <location>
        <begin position="1"/>
        <end position="75"/>
    </location>
</feature>
<keyword evidence="3" id="KW-1185">Reference proteome</keyword>
<evidence type="ECO:0000313" key="3">
    <source>
        <dbReference type="Proteomes" id="UP001633002"/>
    </source>
</evidence>
<feature type="compositionally biased region" description="Low complexity" evidence="1">
    <location>
        <begin position="19"/>
        <end position="31"/>
    </location>
</feature>
<accession>A0ABD3HP58</accession>
<gene>
    <name evidence="2" type="ORF">R1sor_005537</name>
</gene>
<proteinExistence type="predicted"/>
<reference evidence="2 3" key="1">
    <citation type="submission" date="2024-09" db="EMBL/GenBank/DDBJ databases">
        <title>Chromosome-scale assembly of Riccia sorocarpa.</title>
        <authorList>
            <person name="Paukszto L."/>
        </authorList>
    </citation>
    <scope>NUCLEOTIDE SEQUENCE [LARGE SCALE GENOMIC DNA]</scope>
    <source>
        <strain evidence="2">LP-2024</strain>
        <tissue evidence="2">Aerial parts of the thallus</tissue>
    </source>
</reference>
<feature type="compositionally biased region" description="Low complexity" evidence="1">
    <location>
        <begin position="40"/>
        <end position="69"/>
    </location>
</feature>
<organism evidence="2 3">
    <name type="scientific">Riccia sorocarpa</name>
    <dbReference type="NCBI Taxonomy" id="122646"/>
    <lineage>
        <taxon>Eukaryota</taxon>
        <taxon>Viridiplantae</taxon>
        <taxon>Streptophyta</taxon>
        <taxon>Embryophyta</taxon>
        <taxon>Marchantiophyta</taxon>
        <taxon>Marchantiopsida</taxon>
        <taxon>Marchantiidae</taxon>
        <taxon>Marchantiales</taxon>
        <taxon>Ricciaceae</taxon>
        <taxon>Riccia</taxon>
    </lineage>
</organism>
<name>A0ABD3HP58_9MARC</name>